<evidence type="ECO:0000313" key="2">
    <source>
        <dbReference type="EMBL" id="QIN85357.1"/>
    </source>
</evidence>
<dbReference type="EMBL" id="CP045120">
    <property type="protein sequence ID" value="QIN85357.1"/>
    <property type="molecule type" value="Genomic_DNA"/>
</dbReference>
<name>A0A6G8QGL1_9ACTN</name>
<dbReference type="AlphaFoldDB" id="A0A6G8QGL1"/>
<keyword evidence="1" id="KW-0472">Membrane</keyword>
<gene>
    <name evidence="2" type="ORF">GBA63_21820</name>
</gene>
<dbReference type="RefSeq" id="WP_166180584.1">
    <property type="nucleotide sequence ID" value="NZ_CP045120.1"/>
</dbReference>
<keyword evidence="3" id="KW-1185">Reference proteome</keyword>
<evidence type="ECO:0000313" key="3">
    <source>
        <dbReference type="Proteomes" id="UP000501452"/>
    </source>
</evidence>
<proteinExistence type="predicted"/>
<protein>
    <submittedName>
        <fullName evidence="2">Uncharacterized protein</fullName>
    </submittedName>
</protein>
<evidence type="ECO:0000256" key="1">
    <source>
        <dbReference type="SAM" id="Phobius"/>
    </source>
</evidence>
<reference evidence="2 3" key="1">
    <citation type="submission" date="2019-10" db="EMBL/GenBank/DDBJ databases">
        <title>Rubrobacter sp nov SCSIO 52090 isolated from a deep-sea sediment in the South China Sea.</title>
        <authorList>
            <person name="Chen R.W."/>
        </authorList>
    </citation>
    <scope>NUCLEOTIDE SEQUENCE [LARGE SCALE GENOMIC DNA]</scope>
    <source>
        <strain evidence="2 3">SCSIO 52909</strain>
        <plasmid evidence="2 3">unnamed1</plasmid>
    </source>
</reference>
<feature type="transmembrane region" description="Helical" evidence="1">
    <location>
        <begin position="46"/>
        <end position="73"/>
    </location>
</feature>
<accession>A0A6G8QGL1</accession>
<organism evidence="2 3">
    <name type="scientific">Rubrobacter tropicus</name>
    <dbReference type="NCBI Taxonomy" id="2653851"/>
    <lineage>
        <taxon>Bacteria</taxon>
        <taxon>Bacillati</taxon>
        <taxon>Actinomycetota</taxon>
        <taxon>Rubrobacteria</taxon>
        <taxon>Rubrobacterales</taxon>
        <taxon>Rubrobacteraceae</taxon>
        <taxon>Rubrobacter</taxon>
    </lineage>
</organism>
<dbReference type="Proteomes" id="UP000501452">
    <property type="component" value="Plasmid unnamed1"/>
</dbReference>
<keyword evidence="1" id="KW-1133">Transmembrane helix</keyword>
<keyword evidence="1" id="KW-0812">Transmembrane</keyword>
<dbReference type="KEGG" id="rub:GBA63_21820"/>
<geneLocation type="plasmid" evidence="2 3">
    <name>unnamed1</name>
</geneLocation>
<sequence length="103" mass="10397">MRSAMRALLVLLVVAIAAFSSSDPYLEGLGLCGHGGCPEASHVSHVGSSGACLAAVLVAAAVAGPAFFAALALGRAGRERRPAETFLPPDPPPPRVLLALPSR</sequence>
<keyword evidence="2" id="KW-0614">Plasmid</keyword>